<feature type="region of interest" description="Disordered" evidence="6">
    <location>
        <begin position="223"/>
        <end position="249"/>
    </location>
</feature>
<sequence>MSADASAQTEEKETGSSAEQAADAVEELDEEAMVAEAIRRGEAAAEADFQAQADKARRERDELAAKLDEARQETEKAKADVSEAQDRLARLQADWENYRRRTATERLAEQARATEGLVTKLIPVIDDFDRALAHAGDADGTPESFAQFVDGMSAVRTKLLDVLAHEGVEVINPANEPFDPLSAQAVGRVEDHEVYEDTVRDVYQPGYRMGGKVIRTAMVTVTYGGPRRPVSDTEEADDKKDPESQEAQE</sequence>
<gene>
    <name evidence="3 7" type="primary">grpE</name>
    <name evidence="7" type="ORF">IAD17_01905</name>
</gene>
<feature type="region of interest" description="Disordered" evidence="6">
    <location>
        <begin position="1"/>
        <end position="29"/>
    </location>
</feature>
<dbReference type="GO" id="GO:0042803">
    <property type="term" value="F:protein homodimerization activity"/>
    <property type="evidence" value="ECO:0007669"/>
    <property type="project" value="InterPro"/>
</dbReference>
<comment type="subunit">
    <text evidence="3">Homodimer.</text>
</comment>
<dbReference type="GO" id="GO:0051087">
    <property type="term" value="F:protein-folding chaperone binding"/>
    <property type="evidence" value="ECO:0007669"/>
    <property type="project" value="InterPro"/>
</dbReference>
<accession>A0A9D1L519</accession>
<proteinExistence type="inferred from homology"/>
<dbReference type="GO" id="GO:0005737">
    <property type="term" value="C:cytoplasm"/>
    <property type="evidence" value="ECO:0007669"/>
    <property type="project" value="UniProtKB-SubCell"/>
</dbReference>
<evidence type="ECO:0000256" key="2">
    <source>
        <dbReference type="ARBA" id="ARBA00023186"/>
    </source>
</evidence>
<keyword evidence="2 3" id="KW-0143">Chaperone</keyword>
<dbReference type="PROSITE" id="PS01071">
    <property type="entry name" value="GRPE"/>
    <property type="match status" value="1"/>
</dbReference>
<dbReference type="InterPro" id="IPR000740">
    <property type="entry name" value="GrpE"/>
</dbReference>
<comment type="subcellular location">
    <subcellularLocation>
        <location evidence="3">Cytoplasm</location>
    </subcellularLocation>
</comment>
<keyword evidence="3" id="KW-0963">Cytoplasm</keyword>
<dbReference type="CDD" id="cd00446">
    <property type="entry name" value="GrpE"/>
    <property type="match status" value="1"/>
</dbReference>
<dbReference type="InterPro" id="IPR013805">
    <property type="entry name" value="GrpE_CC"/>
</dbReference>
<feature type="region of interest" description="Disordered" evidence="6">
    <location>
        <begin position="44"/>
        <end position="85"/>
    </location>
</feature>
<evidence type="ECO:0000256" key="1">
    <source>
        <dbReference type="ARBA" id="ARBA00009054"/>
    </source>
</evidence>
<dbReference type="SUPFAM" id="SSF51064">
    <property type="entry name" value="Head domain of nucleotide exchange factor GrpE"/>
    <property type="match status" value="1"/>
</dbReference>
<protein>
    <recommendedName>
        <fullName evidence="3 4">Protein GrpE</fullName>
    </recommendedName>
    <alternativeName>
        <fullName evidence="3">HSP-70 cofactor</fullName>
    </alternativeName>
</protein>
<organism evidence="7 8">
    <name type="scientific">Candidatus Coprovicinus avistercoris</name>
    <dbReference type="NCBI Taxonomy" id="2840754"/>
    <lineage>
        <taxon>Bacteria</taxon>
        <taxon>Bacillati</taxon>
        <taxon>Actinomycetota</taxon>
        <taxon>Coriobacteriia</taxon>
        <taxon>Coriobacteriales</taxon>
        <taxon>Coriobacteriaceae</taxon>
        <taxon>Coriobacteriaceae incertae sedis</taxon>
        <taxon>Candidatus Coprovicinus</taxon>
    </lineage>
</organism>
<dbReference type="SUPFAM" id="SSF58014">
    <property type="entry name" value="Coiled-coil domain of nucleotide exchange factor GrpE"/>
    <property type="match status" value="1"/>
</dbReference>
<evidence type="ECO:0000256" key="3">
    <source>
        <dbReference type="HAMAP-Rule" id="MF_01151"/>
    </source>
</evidence>
<dbReference type="PRINTS" id="PR00773">
    <property type="entry name" value="GRPEPROTEIN"/>
</dbReference>
<comment type="caution">
    <text evidence="7">The sequence shown here is derived from an EMBL/GenBank/DDBJ whole genome shotgun (WGS) entry which is preliminary data.</text>
</comment>
<comment type="similarity">
    <text evidence="1 3 5">Belongs to the GrpE family.</text>
</comment>
<dbReference type="Gene3D" id="2.30.22.10">
    <property type="entry name" value="Head domain of nucleotide exchange factor GrpE"/>
    <property type="match status" value="1"/>
</dbReference>
<dbReference type="Gene3D" id="3.90.20.20">
    <property type="match status" value="1"/>
</dbReference>
<dbReference type="PANTHER" id="PTHR21237:SF23">
    <property type="entry name" value="GRPE PROTEIN HOMOLOG, MITOCHONDRIAL"/>
    <property type="match status" value="1"/>
</dbReference>
<dbReference type="GO" id="GO:0006457">
    <property type="term" value="P:protein folding"/>
    <property type="evidence" value="ECO:0007669"/>
    <property type="project" value="InterPro"/>
</dbReference>
<dbReference type="Pfam" id="PF01025">
    <property type="entry name" value="GrpE"/>
    <property type="match status" value="1"/>
</dbReference>
<feature type="compositionally biased region" description="Basic and acidic residues" evidence="6">
    <location>
        <begin position="54"/>
        <end position="85"/>
    </location>
</feature>
<evidence type="ECO:0000256" key="5">
    <source>
        <dbReference type="RuleBase" id="RU004478"/>
    </source>
</evidence>
<keyword evidence="3 4" id="KW-0346">Stress response</keyword>
<dbReference type="Proteomes" id="UP000824078">
    <property type="component" value="Unassembled WGS sequence"/>
</dbReference>
<dbReference type="GO" id="GO:0051082">
    <property type="term" value="F:unfolded protein binding"/>
    <property type="evidence" value="ECO:0007669"/>
    <property type="project" value="TreeGrafter"/>
</dbReference>
<evidence type="ECO:0000313" key="8">
    <source>
        <dbReference type="Proteomes" id="UP000824078"/>
    </source>
</evidence>
<evidence type="ECO:0000256" key="4">
    <source>
        <dbReference type="RuleBase" id="RU000639"/>
    </source>
</evidence>
<dbReference type="EMBL" id="DVMQ01000006">
    <property type="protein sequence ID" value="HIU23662.1"/>
    <property type="molecule type" value="Genomic_DNA"/>
</dbReference>
<dbReference type="GO" id="GO:0000774">
    <property type="term" value="F:adenyl-nucleotide exchange factor activity"/>
    <property type="evidence" value="ECO:0007669"/>
    <property type="project" value="InterPro"/>
</dbReference>
<feature type="compositionally biased region" description="Low complexity" evidence="6">
    <location>
        <begin position="44"/>
        <end position="53"/>
    </location>
</feature>
<reference evidence="7" key="2">
    <citation type="journal article" date="2021" name="PeerJ">
        <title>Extensive microbial diversity within the chicken gut microbiome revealed by metagenomics and culture.</title>
        <authorList>
            <person name="Gilroy R."/>
            <person name="Ravi A."/>
            <person name="Getino M."/>
            <person name="Pursley I."/>
            <person name="Horton D.L."/>
            <person name="Alikhan N.F."/>
            <person name="Baker D."/>
            <person name="Gharbi K."/>
            <person name="Hall N."/>
            <person name="Watson M."/>
            <person name="Adriaenssens E.M."/>
            <person name="Foster-Nyarko E."/>
            <person name="Jarju S."/>
            <person name="Secka A."/>
            <person name="Antonio M."/>
            <person name="Oren A."/>
            <person name="Chaudhuri R.R."/>
            <person name="La Ragione R."/>
            <person name="Hildebrand F."/>
            <person name="Pallen M.J."/>
        </authorList>
    </citation>
    <scope>NUCLEOTIDE SEQUENCE</scope>
    <source>
        <strain evidence="7">ChiHjej12B11-29160</strain>
    </source>
</reference>
<dbReference type="AlphaFoldDB" id="A0A9D1L519"/>
<dbReference type="HAMAP" id="MF_01151">
    <property type="entry name" value="GrpE"/>
    <property type="match status" value="1"/>
</dbReference>
<evidence type="ECO:0000256" key="6">
    <source>
        <dbReference type="SAM" id="MobiDB-lite"/>
    </source>
</evidence>
<comment type="function">
    <text evidence="3 4">Participates actively in the response to hyperosmotic and heat shock by preventing the aggregation of stress-denatured proteins, in association with DnaK and GrpE. It is the nucleotide exchange factor for DnaK and may function as a thermosensor. Unfolded proteins bind initially to DnaJ; upon interaction with the DnaJ-bound protein, DnaK hydrolyzes its bound ATP, resulting in the formation of a stable complex. GrpE releases ADP from DnaK; ATP binding to DnaK triggers the release of the substrate protein, thus completing the reaction cycle. Several rounds of ATP-dependent interactions between DnaJ, DnaK and GrpE are required for fully efficient folding.</text>
</comment>
<dbReference type="InterPro" id="IPR009012">
    <property type="entry name" value="GrpE_head"/>
</dbReference>
<name>A0A9D1L519_9ACTN</name>
<reference evidence="7" key="1">
    <citation type="submission" date="2020-10" db="EMBL/GenBank/DDBJ databases">
        <authorList>
            <person name="Gilroy R."/>
        </authorList>
    </citation>
    <scope>NUCLEOTIDE SEQUENCE</scope>
    <source>
        <strain evidence="7">ChiHjej12B11-29160</strain>
    </source>
</reference>
<dbReference type="PANTHER" id="PTHR21237">
    <property type="entry name" value="GRPE PROTEIN"/>
    <property type="match status" value="1"/>
</dbReference>
<evidence type="ECO:0000313" key="7">
    <source>
        <dbReference type="EMBL" id="HIU23662.1"/>
    </source>
</evidence>